<accession>A0ABS5Y6I9</accession>
<feature type="non-terminal residue" evidence="5">
    <location>
        <position position="1"/>
    </location>
</feature>
<sequence>ADGTQVVTASDDGTARLWDLQSGESTALEGHEGGVFHASFSADGTQVVTASEDGTARLWDLKGRQLAIFQGDSATLSPDGQRVATVQDGRVKIHDLATLSERLTWGCQWLDNYLKYGPATDADRAACNLPPRDDSPQPDTVSSADTSATLTVSPFVSDMVHRAMVDTSFFTGKKAGHTDT</sequence>
<dbReference type="RefSeq" id="WP_407659209.1">
    <property type="nucleotide sequence ID" value="NZ_JADOER010000012.1"/>
</dbReference>
<keyword evidence="2" id="KW-0677">Repeat</keyword>
<dbReference type="EMBL" id="JADOER010000012">
    <property type="protein sequence ID" value="MBT9313445.1"/>
    <property type="molecule type" value="Genomic_DNA"/>
</dbReference>
<protein>
    <recommendedName>
        <fullName evidence="7">WD40 repeat domain-containing protein</fullName>
    </recommendedName>
</protein>
<dbReference type="InterPro" id="IPR019775">
    <property type="entry name" value="WD40_repeat_CS"/>
</dbReference>
<dbReference type="InterPro" id="IPR001680">
    <property type="entry name" value="WD40_rpt"/>
</dbReference>
<dbReference type="Pfam" id="PF00400">
    <property type="entry name" value="WD40"/>
    <property type="match status" value="2"/>
</dbReference>
<proteinExistence type="predicted"/>
<dbReference type="Gene3D" id="2.130.10.10">
    <property type="entry name" value="YVTN repeat-like/Quinoprotein amine dehydrogenase"/>
    <property type="match status" value="1"/>
</dbReference>
<evidence type="ECO:0000256" key="4">
    <source>
        <dbReference type="SAM" id="MobiDB-lite"/>
    </source>
</evidence>
<dbReference type="PANTHER" id="PTHR19879:SF9">
    <property type="entry name" value="TRANSCRIPTION INITIATION FACTOR TFIID SUBUNIT 5"/>
    <property type="match status" value="1"/>
</dbReference>
<comment type="caution">
    <text evidence="5">The sequence shown here is derived from an EMBL/GenBank/DDBJ whole genome shotgun (WGS) entry which is preliminary data.</text>
</comment>
<evidence type="ECO:0008006" key="7">
    <source>
        <dbReference type="Google" id="ProtNLM"/>
    </source>
</evidence>
<feature type="repeat" description="WD" evidence="3">
    <location>
        <begin position="28"/>
        <end position="62"/>
    </location>
</feature>
<dbReference type="Proteomes" id="UP001196661">
    <property type="component" value="Unassembled WGS sequence"/>
</dbReference>
<dbReference type="InterPro" id="IPR015943">
    <property type="entry name" value="WD40/YVTN_repeat-like_dom_sf"/>
</dbReference>
<dbReference type="PROSITE" id="PS50082">
    <property type="entry name" value="WD_REPEATS_2"/>
    <property type="match status" value="2"/>
</dbReference>
<keyword evidence="6" id="KW-1185">Reference proteome</keyword>
<keyword evidence="1 3" id="KW-0853">WD repeat</keyword>
<dbReference type="PANTHER" id="PTHR19879">
    <property type="entry name" value="TRANSCRIPTION INITIATION FACTOR TFIID"/>
    <property type="match status" value="1"/>
</dbReference>
<feature type="repeat" description="WD" evidence="3">
    <location>
        <begin position="1"/>
        <end position="28"/>
    </location>
</feature>
<evidence type="ECO:0000256" key="3">
    <source>
        <dbReference type="PROSITE-ProRule" id="PRU00221"/>
    </source>
</evidence>
<evidence type="ECO:0000313" key="5">
    <source>
        <dbReference type="EMBL" id="MBT9313445.1"/>
    </source>
</evidence>
<evidence type="ECO:0000256" key="2">
    <source>
        <dbReference type="ARBA" id="ARBA00022737"/>
    </source>
</evidence>
<feature type="compositionally biased region" description="Polar residues" evidence="4">
    <location>
        <begin position="137"/>
        <end position="146"/>
    </location>
</feature>
<reference evidence="5 6" key="1">
    <citation type="journal article" date="2021" name="Mar. Drugs">
        <title>Genome Reduction and Secondary Metabolism of the Marine Sponge-Associated Cyanobacterium Leptothoe.</title>
        <authorList>
            <person name="Konstantinou D."/>
            <person name="Popin R.V."/>
            <person name="Fewer D.P."/>
            <person name="Sivonen K."/>
            <person name="Gkelis S."/>
        </authorList>
    </citation>
    <scope>NUCLEOTIDE SEQUENCE [LARGE SCALE GENOMIC DNA]</scope>
    <source>
        <strain evidence="5 6">TAU-MAC 1615</strain>
    </source>
</reference>
<dbReference type="SMART" id="SM00320">
    <property type="entry name" value="WD40"/>
    <property type="match status" value="2"/>
</dbReference>
<gene>
    <name evidence="5" type="ORF">IXB28_14625</name>
</gene>
<evidence type="ECO:0000313" key="6">
    <source>
        <dbReference type="Proteomes" id="UP001196661"/>
    </source>
</evidence>
<name>A0ABS5Y6I9_9CYAN</name>
<dbReference type="PROSITE" id="PS50294">
    <property type="entry name" value="WD_REPEATS_REGION"/>
    <property type="match status" value="2"/>
</dbReference>
<evidence type="ECO:0000256" key="1">
    <source>
        <dbReference type="ARBA" id="ARBA00022574"/>
    </source>
</evidence>
<organism evidence="5 6">
    <name type="scientific">Leptothoe kymatousa TAU-MAC 1615</name>
    <dbReference type="NCBI Taxonomy" id="2364775"/>
    <lineage>
        <taxon>Bacteria</taxon>
        <taxon>Bacillati</taxon>
        <taxon>Cyanobacteriota</taxon>
        <taxon>Cyanophyceae</taxon>
        <taxon>Nodosilineales</taxon>
        <taxon>Cymatolegaceae</taxon>
        <taxon>Leptothoe</taxon>
        <taxon>Leptothoe kymatousa</taxon>
    </lineage>
</organism>
<dbReference type="PROSITE" id="PS00678">
    <property type="entry name" value="WD_REPEATS_1"/>
    <property type="match status" value="1"/>
</dbReference>
<feature type="region of interest" description="Disordered" evidence="4">
    <location>
        <begin position="125"/>
        <end position="146"/>
    </location>
</feature>
<dbReference type="SUPFAM" id="SSF82171">
    <property type="entry name" value="DPP6 N-terminal domain-like"/>
    <property type="match status" value="1"/>
</dbReference>